<reference evidence="1" key="2">
    <citation type="submission" date="2022-06" db="UniProtKB">
        <authorList>
            <consortium name="EnsemblMetazoa"/>
        </authorList>
    </citation>
    <scope>IDENTIFICATION</scope>
</reference>
<dbReference type="PANTHER" id="PTHR46880">
    <property type="entry name" value="RAS-ASSOCIATING DOMAIN-CONTAINING PROTEIN"/>
    <property type="match status" value="1"/>
</dbReference>
<evidence type="ECO:0008006" key="3">
    <source>
        <dbReference type="Google" id="ProtNLM"/>
    </source>
</evidence>
<dbReference type="PANTHER" id="PTHR46880:SF8">
    <property type="entry name" value="E3 SUMO-PROTEIN LIGASE KIAA1586"/>
    <property type="match status" value="1"/>
</dbReference>
<dbReference type="GeneID" id="103309452"/>
<keyword evidence="2" id="KW-1185">Reference proteome</keyword>
<protein>
    <recommendedName>
        <fullName evidence="3">DUF4371 domain-containing protein</fullName>
    </recommendedName>
</protein>
<proteinExistence type="predicted"/>
<dbReference type="Proteomes" id="UP000007819">
    <property type="component" value="Chromosome A1"/>
</dbReference>
<dbReference type="RefSeq" id="XP_029342172.1">
    <property type="nucleotide sequence ID" value="XM_029486312.1"/>
</dbReference>
<reference evidence="2" key="1">
    <citation type="submission" date="2010-06" db="EMBL/GenBank/DDBJ databases">
        <authorList>
            <person name="Jiang H."/>
            <person name="Abraham K."/>
            <person name="Ali S."/>
            <person name="Alsbrooks S.L."/>
            <person name="Anim B.N."/>
            <person name="Anosike U.S."/>
            <person name="Attaway T."/>
            <person name="Bandaranaike D.P."/>
            <person name="Battles P.K."/>
            <person name="Bell S.N."/>
            <person name="Bell A.V."/>
            <person name="Beltran B."/>
            <person name="Bickham C."/>
            <person name="Bustamante Y."/>
            <person name="Caleb T."/>
            <person name="Canada A."/>
            <person name="Cardenas V."/>
            <person name="Carter K."/>
            <person name="Chacko J."/>
            <person name="Chandrabose M.N."/>
            <person name="Chavez D."/>
            <person name="Chavez A."/>
            <person name="Chen L."/>
            <person name="Chu H.-S."/>
            <person name="Claassen K.J."/>
            <person name="Cockrell R."/>
            <person name="Collins M."/>
            <person name="Cooper J.A."/>
            <person name="Cree A."/>
            <person name="Curry S.M."/>
            <person name="Da Y."/>
            <person name="Dao M.D."/>
            <person name="Das B."/>
            <person name="Davila M.-L."/>
            <person name="Davy-Carroll L."/>
            <person name="Denson S."/>
            <person name="Dinh H."/>
            <person name="Ebong V.E."/>
            <person name="Edwards J.R."/>
            <person name="Egan A."/>
            <person name="El-Daye J."/>
            <person name="Escobedo L."/>
            <person name="Fernandez S."/>
            <person name="Fernando P.R."/>
            <person name="Flagg N."/>
            <person name="Forbes L.D."/>
            <person name="Fowler R.G."/>
            <person name="Fu Q."/>
            <person name="Gabisi R.A."/>
            <person name="Ganer J."/>
            <person name="Garbino Pronczuk A."/>
            <person name="Garcia R.M."/>
            <person name="Garner T."/>
            <person name="Garrett T.E."/>
            <person name="Gonzalez D.A."/>
            <person name="Hamid H."/>
            <person name="Hawkins E.S."/>
            <person name="Hirani K."/>
            <person name="Hogues M.E."/>
            <person name="Hollins B."/>
            <person name="Hsiao C.-H."/>
            <person name="Jabil R."/>
            <person name="James M.L."/>
            <person name="Jhangiani S.N."/>
            <person name="Johnson B."/>
            <person name="Johnson Q."/>
            <person name="Joshi V."/>
            <person name="Kalu J.B."/>
            <person name="Kam C."/>
            <person name="Kashfia A."/>
            <person name="Keebler J."/>
            <person name="Kisamo H."/>
            <person name="Kovar C.L."/>
            <person name="Lago L.A."/>
            <person name="Lai C.-Y."/>
            <person name="Laidlaw J."/>
            <person name="Lara F."/>
            <person name="Le T.-K."/>
            <person name="Lee S.L."/>
            <person name="Legall F.H."/>
            <person name="Lemon S.J."/>
            <person name="Lewis L.R."/>
            <person name="Li B."/>
            <person name="Liu Y."/>
            <person name="Liu Y.-S."/>
            <person name="Lopez J."/>
            <person name="Lozado R.J."/>
            <person name="Lu J."/>
            <person name="Madu R.C."/>
            <person name="Maheshwari M."/>
            <person name="Maheshwari R."/>
            <person name="Malloy K."/>
            <person name="Martinez E."/>
            <person name="Mathew T."/>
            <person name="Mercado I.C."/>
            <person name="Mercado C."/>
            <person name="Meyer B."/>
            <person name="Montgomery K."/>
            <person name="Morgan M.B."/>
            <person name="Munidasa M."/>
            <person name="Nazareth L.V."/>
            <person name="Nelson J."/>
            <person name="Ng B.M."/>
            <person name="Nguyen N.B."/>
            <person name="Nguyen P.Q."/>
            <person name="Nguyen T."/>
            <person name="Obregon M."/>
            <person name="Okwuonu G.O."/>
            <person name="Onwere C.G."/>
            <person name="Orozco G."/>
            <person name="Parra A."/>
            <person name="Patel S."/>
            <person name="Patil S."/>
            <person name="Perez A."/>
            <person name="Perez Y."/>
            <person name="Pham C."/>
            <person name="Primus E.L."/>
            <person name="Pu L.-L."/>
            <person name="Puazo M."/>
            <person name="Qin X."/>
            <person name="Quiroz J.B."/>
            <person name="Reese J."/>
            <person name="Richards S."/>
            <person name="Rives C.M."/>
            <person name="Robberts R."/>
            <person name="Ruiz S.J."/>
            <person name="Ruiz M.J."/>
            <person name="Santibanez J."/>
            <person name="Schneider B.W."/>
            <person name="Sisson I."/>
            <person name="Smith M."/>
            <person name="Sodergren E."/>
            <person name="Song X.-Z."/>
            <person name="Song B.B."/>
            <person name="Summersgill H."/>
            <person name="Thelus R."/>
            <person name="Thornton R.D."/>
            <person name="Trejos Z.Y."/>
            <person name="Usmani K."/>
            <person name="Vattathil S."/>
            <person name="Villasana D."/>
            <person name="Walker D.L."/>
            <person name="Wang S."/>
            <person name="Wang K."/>
            <person name="White C.S."/>
            <person name="Williams A.C."/>
            <person name="Williamson J."/>
            <person name="Wilson K."/>
            <person name="Woghiren I.O."/>
            <person name="Woodworth J.R."/>
            <person name="Worley K.C."/>
            <person name="Wright R.A."/>
            <person name="Wu W."/>
            <person name="Young L."/>
            <person name="Zhang L."/>
            <person name="Zhang J."/>
            <person name="Zhu Y."/>
            <person name="Muzny D.M."/>
            <person name="Weinstock G."/>
            <person name="Gibbs R.A."/>
        </authorList>
    </citation>
    <scope>NUCLEOTIDE SEQUENCE [LARGE SCALE GENOMIC DNA]</scope>
    <source>
        <strain evidence="2">LSR1</strain>
    </source>
</reference>
<evidence type="ECO:0000313" key="2">
    <source>
        <dbReference type="Proteomes" id="UP000007819"/>
    </source>
</evidence>
<accession>A0A8R2JMA6</accession>
<evidence type="ECO:0000313" key="1">
    <source>
        <dbReference type="EnsemblMetazoa" id="XP_029342172.1"/>
    </source>
</evidence>
<sequence length="362" mass="41511">MDNESEGQYPWLFCSKQKIGCEYCKEIGKLKTVKKRGVEISEEWTKYNRPFDDHFKLIELQKANGISLGSILHSRSATTIIDHIATKMREQLVKNIIDCSAKFSVLVDESTTLNSKTSMVVYIKSAISNDDPIFMFLDLVELDNQLAVNIDIFWHCMNHRLELAVNDSVKDVTATNHYKAFLDSLYALYNRSPKNQNELKTICTELDMIFLKVGRVLDVRWVASSYRAVQAIWKIFPALYNHLYNASNDPTKDKKTQSKYTGLYKKLGSPQFVLDLALMCDILKELSYLSNQLQSHAVTLLQSDQLIKRTIRVLESFKTKDGEHVLEAKEAQIIMLFKTIGLTNNQKLICINPSQFITSMLI</sequence>
<organism evidence="1 2">
    <name type="scientific">Acyrthosiphon pisum</name>
    <name type="common">Pea aphid</name>
    <dbReference type="NCBI Taxonomy" id="7029"/>
    <lineage>
        <taxon>Eukaryota</taxon>
        <taxon>Metazoa</taxon>
        <taxon>Ecdysozoa</taxon>
        <taxon>Arthropoda</taxon>
        <taxon>Hexapoda</taxon>
        <taxon>Insecta</taxon>
        <taxon>Pterygota</taxon>
        <taxon>Neoptera</taxon>
        <taxon>Paraneoptera</taxon>
        <taxon>Hemiptera</taxon>
        <taxon>Sternorrhyncha</taxon>
        <taxon>Aphidomorpha</taxon>
        <taxon>Aphidoidea</taxon>
        <taxon>Aphididae</taxon>
        <taxon>Macrosiphini</taxon>
        <taxon>Acyrthosiphon</taxon>
    </lineage>
</organism>
<dbReference type="OrthoDB" id="6604420at2759"/>
<dbReference type="AlphaFoldDB" id="A0A8R2JMA6"/>
<name>A0A8R2JMA6_ACYPI</name>
<dbReference type="EnsemblMetazoa" id="XM_029486312.1">
    <property type="protein sequence ID" value="XP_029342172.1"/>
    <property type="gene ID" value="LOC103309452"/>
</dbReference>
<dbReference type="KEGG" id="api:103309452"/>